<accession>A0A1Y3PKZ1</accession>
<dbReference type="Pfam" id="PF10055">
    <property type="entry name" value="DUF2292"/>
    <property type="match status" value="1"/>
</dbReference>
<name>A0A1Y3PKZ1_9BACI</name>
<organism evidence="1 2">
    <name type="scientific">Bacillus thermozeamaize</name>
    <dbReference type="NCBI Taxonomy" id="230954"/>
    <lineage>
        <taxon>Bacteria</taxon>
        <taxon>Bacillati</taxon>
        <taxon>Bacillota</taxon>
        <taxon>Bacilli</taxon>
        <taxon>Bacillales</taxon>
        <taxon>Bacillaceae</taxon>
        <taxon>Bacillus</taxon>
    </lineage>
</organism>
<dbReference type="Proteomes" id="UP000196475">
    <property type="component" value="Unassembled WGS sequence"/>
</dbReference>
<reference evidence="2" key="1">
    <citation type="submission" date="2016-06" db="EMBL/GenBank/DDBJ databases">
        <authorList>
            <person name="Nascimento L."/>
            <person name="Pereira R.V."/>
            <person name="Martins L.F."/>
            <person name="Quaggio R.B."/>
            <person name="Silva A.M."/>
            <person name="Setubal J.C."/>
        </authorList>
    </citation>
    <scope>NUCLEOTIDE SEQUENCE [LARGE SCALE GENOMIC DNA]</scope>
</reference>
<evidence type="ECO:0000313" key="2">
    <source>
        <dbReference type="Proteomes" id="UP000196475"/>
    </source>
</evidence>
<dbReference type="AlphaFoldDB" id="A0A1Y3PKZ1"/>
<evidence type="ECO:0000313" key="1">
    <source>
        <dbReference type="EMBL" id="OUM86817.1"/>
    </source>
</evidence>
<gene>
    <name evidence="1" type="ORF">BAA01_15405</name>
</gene>
<protein>
    <submittedName>
        <fullName evidence="1">DUF2292 domain-containing protein</fullName>
    </submittedName>
</protein>
<comment type="caution">
    <text evidence="1">The sequence shown here is derived from an EMBL/GenBank/DDBJ whole genome shotgun (WGS) entry which is preliminary data.</text>
</comment>
<dbReference type="InterPro" id="IPR018743">
    <property type="entry name" value="DUF2292"/>
</dbReference>
<proteinExistence type="predicted"/>
<sequence length="63" mass="7587">MIQNKIDQEWLERIIRSLEGLEYGSVQIIVHDSQITQIERLEKFRYPLEKKTFPLKEGSRKVK</sequence>
<dbReference type="EMBL" id="LZRT01000085">
    <property type="protein sequence ID" value="OUM86817.1"/>
    <property type="molecule type" value="Genomic_DNA"/>
</dbReference>